<protein>
    <submittedName>
        <fullName evidence="1">DUF2163 domain-containing protein</fullName>
    </submittedName>
</protein>
<evidence type="ECO:0000313" key="1">
    <source>
        <dbReference type="EMBL" id="MFG6273975.1"/>
    </source>
</evidence>
<dbReference type="EMBL" id="JBIEKR010000012">
    <property type="protein sequence ID" value="MFG6273975.1"/>
    <property type="molecule type" value="Genomic_DNA"/>
</dbReference>
<evidence type="ECO:0000313" key="2">
    <source>
        <dbReference type="Proteomes" id="UP001605989"/>
    </source>
</evidence>
<organism evidence="1 2">
    <name type="scientific">Megasphaera hexanoica</name>
    <dbReference type="NCBI Taxonomy" id="1675036"/>
    <lineage>
        <taxon>Bacteria</taxon>
        <taxon>Bacillati</taxon>
        <taxon>Bacillota</taxon>
        <taxon>Negativicutes</taxon>
        <taxon>Veillonellales</taxon>
        <taxon>Veillonellaceae</taxon>
        <taxon>Megasphaera</taxon>
    </lineage>
</organism>
<dbReference type="Pfam" id="PF09931">
    <property type="entry name" value="Phage_phiJL001_Gp84_N"/>
    <property type="match status" value="1"/>
</dbReference>
<name>A0ABW7DS88_9FIRM</name>
<sequence>MKEVTTTLADYLNTKKEMQACDLYVLSLFSGSTYYYTDADHDVVYDSHTYLHNALLLKREQTKINNTISVDSMTVSIYATKDDKLGDTPIFLAAHDGSLDRGTLSLSRCFFDADGNIMGVVGLFSGTTEVKSCGGLQMKLTVKSKVQGLSQEFPRRRFYPQGTFASSGGTVSASSTEDSGTVIAPFVPLKEVLL</sequence>
<comment type="caution">
    <text evidence="1">The sequence shown here is derived from an EMBL/GenBank/DDBJ whole genome shotgun (WGS) entry which is preliminary data.</text>
</comment>
<reference evidence="1 2" key="1">
    <citation type="submission" date="2024-10" db="EMBL/GenBank/DDBJ databases">
        <authorList>
            <person name="Sang B.-I."/>
            <person name="Prabhaharan D."/>
        </authorList>
    </citation>
    <scope>NUCLEOTIDE SEQUENCE [LARGE SCALE GENOMIC DNA]</scope>
    <source>
        <strain evidence="1 2">MH</strain>
    </source>
</reference>
<dbReference type="RefSeq" id="WP_113855558.1">
    <property type="nucleotide sequence ID" value="NZ_CP011940.1"/>
</dbReference>
<gene>
    <name evidence="1" type="ORF">ACGTZG_12350</name>
</gene>
<keyword evidence="2" id="KW-1185">Reference proteome</keyword>
<dbReference type="Proteomes" id="UP001605989">
    <property type="component" value="Unassembled WGS sequence"/>
</dbReference>
<proteinExistence type="predicted"/>
<accession>A0ABW7DS88</accession>